<organism evidence="1 2">
    <name type="scientific">Maioricimonas rarisocia</name>
    <dbReference type="NCBI Taxonomy" id="2528026"/>
    <lineage>
        <taxon>Bacteria</taxon>
        <taxon>Pseudomonadati</taxon>
        <taxon>Planctomycetota</taxon>
        <taxon>Planctomycetia</taxon>
        <taxon>Planctomycetales</taxon>
        <taxon>Planctomycetaceae</taxon>
        <taxon>Maioricimonas</taxon>
    </lineage>
</organism>
<evidence type="ECO:0000313" key="2">
    <source>
        <dbReference type="Proteomes" id="UP000320496"/>
    </source>
</evidence>
<dbReference type="AlphaFoldDB" id="A0A517ZEQ4"/>
<dbReference type="EMBL" id="CP036275">
    <property type="protein sequence ID" value="QDU40952.1"/>
    <property type="molecule type" value="Genomic_DNA"/>
</dbReference>
<reference evidence="1 2" key="1">
    <citation type="submission" date="2019-02" db="EMBL/GenBank/DDBJ databases">
        <title>Deep-cultivation of Planctomycetes and their phenomic and genomic characterization uncovers novel biology.</title>
        <authorList>
            <person name="Wiegand S."/>
            <person name="Jogler M."/>
            <person name="Boedeker C."/>
            <person name="Pinto D."/>
            <person name="Vollmers J."/>
            <person name="Rivas-Marin E."/>
            <person name="Kohn T."/>
            <person name="Peeters S.H."/>
            <person name="Heuer A."/>
            <person name="Rast P."/>
            <person name="Oberbeckmann S."/>
            <person name="Bunk B."/>
            <person name="Jeske O."/>
            <person name="Meyerdierks A."/>
            <person name="Storesund J.E."/>
            <person name="Kallscheuer N."/>
            <person name="Luecker S."/>
            <person name="Lage O.M."/>
            <person name="Pohl T."/>
            <person name="Merkel B.J."/>
            <person name="Hornburger P."/>
            <person name="Mueller R.-W."/>
            <person name="Bruemmer F."/>
            <person name="Labrenz M."/>
            <person name="Spormann A.M."/>
            <person name="Op den Camp H."/>
            <person name="Overmann J."/>
            <person name="Amann R."/>
            <person name="Jetten M.S.M."/>
            <person name="Mascher T."/>
            <person name="Medema M.H."/>
            <person name="Devos D.P."/>
            <person name="Kaster A.-K."/>
            <person name="Ovreas L."/>
            <person name="Rohde M."/>
            <person name="Galperin M.Y."/>
            <person name="Jogler C."/>
        </authorList>
    </citation>
    <scope>NUCLEOTIDE SEQUENCE [LARGE SCALE GENOMIC DNA]</scope>
    <source>
        <strain evidence="1 2">Mal4</strain>
    </source>
</reference>
<name>A0A517ZEQ4_9PLAN</name>
<sequence>MVCMCVVSNNAYSMTRPTWFSPASTLTRRSDIASFQYLSGTEVSMHARSLY</sequence>
<protein>
    <submittedName>
        <fullName evidence="1">Uncharacterized protein</fullName>
    </submittedName>
</protein>
<evidence type="ECO:0000313" key="1">
    <source>
        <dbReference type="EMBL" id="QDU40952.1"/>
    </source>
</evidence>
<gene>
    <name evidence="1" type="ORF">Mal4_53150</name>
</gene>
<dbReference type="KEGG" id="mri:Mal4_53150"/>
<keyword evidence="2" id="KW-1185">Reference proteome</keyword>
<accession>A0A517ZEQ4</accession>
<dbReference type="Proteomes" id="UP000320496">
    <property type="component" value="Chromosome"/>
</dbReference>
<proteinExistence type="predicted"/>